<proteinExistence type="predicted"/>
<organism evidence="1 2">
    <name type="scientific">Sphingomonas paucimobilis</name>
    <name type="common">Pseudomonas paucimobilis</name>
    <dbReference type="NCBI Taxonomy" id="13689"/>
    <lineage>
        <taxon>Bacteria</taxon>
        <taxon>Pseudomonadati</taxon>
        <taxon>Pseudomonadota</taxon>
        <taxon>Alphaproteobacteria</taxon>
        <taxon>Sphingomonadales</taxon>
        <taxon>Sphingomonadaceae</taxon>
        <taxon>Sphingomonas</taxon>
    </lineage>
</organism>
<name>A0A7T3ABW1_SPHPI</name>
<dbReference type="Proteomes" id="UP000594836">
    <property type="component" value="Chromosome"/>
</dbReference>
<accession>A0A7T3ABW1</accession>
<dbReference type="RefSeq" id="WP_197939206.1">
    <property type="nucleotide sequence ID" value="NZ_CP065713.1"/>
</dbReference>
<evidence type="ECO:0000313" key="1">
    <source>
        <dbReference type="EMBL" id="QPT09707.1"/>
    </source>
</evidence>
<dbReference type="AlphaFoldDB" id="A0A7T3ABW1"/>
<sequence length="163" mass="17476">MIRLVFNTDELIARLGRAEQALGDLTPVHQDIGEFMVEATKKRFLTSTAPDGTQWRPKSPATIARYKAKGDGNKTKPLIGPSGRLGKEITPLATRAQVEIGSSLEYSGVMQGGAARGAFGTTKRGSPIPFGDIPARVFLGISDTEERSILDIVDEHLGEALGE</sequence>
<evidence type="ECO:0000313" key="2">
    <source>
        <dbReference type="Proteomes" id="UP000594836"/>
    </source>
</evidence>
<protein>
    <submittedName>
        <fullName evidence="1">Phage virion morphogenesis protein</fullName>
    </submittedName>
</protein>
<reference evidence="1 2" key="1">
    <citation type="submission" date="2020-12" db="EMBL/GenBank/DDBJ databases">
        <title>FDA dAtabase for Regulatory Grade micrObial Sequences (FDA-ARGOS): Supporting development and validation of Infectious Disease Dx tests.</title>
        <authorList>
            <person name="Sproer C."/>
            <person name="Gronow S."/>
            <person name="Severitt S."/>
            <person name="Schroder I."/>
            <person name="Tallon L."/>
            <person name="Sadzewicz L."/>
            <person name="Zhao X."/>
            <person name="Boylan J."/>
            <person name="Ott S."/>
            <person name="Bowen H."/>
            <person name="Vavikolanu K."/>
            <person name="Mehta A."/>
            <person name="Aluvathingal J."/>
            <person name="Nadendla S."/>
            <person name="Lowell S."/>
            <person name="Myers T."/>
            <person name="Yan Y."/>
            <person name="Sichtig H."/>
        </authorList>
    </citation>
    <scope>NUCLEOTIDE SEQUENCE [LARGE SCALE GENOMIC DNA]</scope>
    <source>
        <strain evidence="1 2">FDAARGOS_881</strain>
    </source>
</reference>
<dbReference type="InterPro" id="IPR006522">
    <property type="entry name" value="Phage_virion_morphogenesis"/>
</dbReference>
<dbReference type="EMBL" id="CP065713">
    <property type="protein sequence ID" value="QPT09707.1"/>
    <property type="molecule type" value="Genomic_DNA"/>
</dbReference>
<gene>
    <name evidence="1" type="ORF">I6G38_05480</name>
</gene>
<dbReference type="Pfam" id="PF05069">
    <property type="entry name" value="Phage_tail_S"/>
    <property type="match status" value="1"/>
</dbReference>